<keyword evidence="6" id="KW-0150">Chloroplast</keyword>
<dbReference type="SUPFAM" id="SSF56047">
    <property type="entry name" value="Ribosomal protein S8"/>
    <property type="match status" value="1"/>
</dbReference>
<dbReference type="AlphaFoldDB" id="C0JWQ6"/>
<dbReference type="FunFam" id="3.30.1490.10:FF:000001">
    <property type="entry name" value="30S ribosomal protein S8"/>
    <property type="match status" value="1"/>
</dbReference>
<dbReference type="InterPro" id="IPR000630">
    <property type="entry name" value="Ribosomal_uS8"/>
</dbReference>
<gene>
    <name evidence="4 6" type="primary">rps8</name>
</gene>
<dbReference type="Pfam" id="PF00410">
    <property type="entry name" value="Ribosomal_S8"/>
    <property type="match status" value="1"/>
</dbReference>
<evidence type="ECO:0000256" key="5">
    <source>
        <dbReference type="RuleBase" id="RU003660"/>
    </source>
</evidence>
<evidence type="ECO:0000256" key="4">
    <source>
        <dbReference type="HAMAP-Rule" id="MF_01302"/>
    </source>
</evidence>
<geneLocation type="chloroplast" evidence="6"/>
<dbReference type="Gene3D" id="3.30.1490.10">
    <property type="match status" value="1"/>
</dbReference>
<name>C0JWQ6_MONSK</name>
<dbReference type="GO" id="GO:0005840">
    <property type="term" value="C:ribosome"/>
    <property type="evidence" value="ECO:0007669"/>
    <property type="project" value="UniProtKB-KW"/>
</dbReference>
<comment type="subunit">
    <text evidence="4">Part of the 30S ribosomal subunit.</text>
</comment>
<organism evidence="6">
    <name type="scientific">Monomastix sp. (strain OKE-1)</name>
    <dbReference type="NCBI Taxonomy" id="141716"/>
    <lineage>
        <taxon>Eukaryota</taxon>
        <taxon>Viridiplantae</taxon>
        <taxon>Chlorophyta</taxon>
        <taxon>Mamiellophyceae</taxon>
        <taxon>Monomastigales</taxon>
        <taxon>Monomastigaceae</taxon>
        <taxon>Monomastix</taxon>
    </lineage>
</organism>
<dbReference type="InterPro" id="IPR047863">
    <property type="entry name" value="Ribosomal_uS8_CS"/>
</dbReference>
<sequence>MVNYAVSDMLTRIRNGIRVKKTKVSVISTNLTRSIAEILKREGFIENFATTQMTKPSVGNLATTGNKNSTLDIYLKWSQKDGLGKAQKNVLTNLKCISRPGVRIYANANNIPQVLGGLGITILSTSKGILTDYEARNQKVGGEVLCMLW</sequence>
<keyword evidence="4" id="KW-0694">RNA-binding</keyword>
<dbReference type="InterPro" id="IPR035987">
    <property type="entry name" value="Ribosomal_uS8_sf"/>
</dbReference>
<keyword evidence="4" id="KW-0699">rRNA-binding</keyword>
<keyword evidence="6" id="KW-0934">Plastid</keyword>
<dbReference type="GO" id="GO:1990904">
    <property type="term" value="C:ribonucleoprotein complex"/>
    <property type="evidence" value="ECO:0007669"/>
    <property type="project" value="UniProtKB-KW"/>
</dbReference>
<dbReference type="RefSeq" id="YP_002601061.1">
    <property type="nucleotide sequence ID" value="NC_012101.1"/>
</dbReference>
<protein>
    <recommendedName>
        <fullName evidence="4">Small ribosomal subunit protein uS8c</fullName>
    </recommendedName>
</protein>
<keyword evidence="2 4" id="KW-0689">Ribosomal protein</keyword>
<comment type="similarity">
    <text evidence="1 4 5">Belongs to the universal ribosomal protein uS8 family.</text>
</comment>
<dbReference type="GO" id="GO:0006412">
    <property type="term" value="P:translation"/>
    <property type="evidence" value="ECO:0007669"/>
    <property type="project" value="UniProtKB-UniRule"/>
</dbReference>
<evidence type="ECO:0000256" key="3">
    <source>
        <dbReference type="ARBA" id="ARBA00023274"/>
    </source>
</evidence>
<dbReference type="GeneID" id="7441111"/>
<dbReference type="PANTHER" id="PTHR11758">
    <property type="entry name" value="40S RIBOSOMAL PROTEIN S15A"/>
    <property type="match status" value="1"/>
</dbReference>
<comment type="subcellular location">
    <subcellularLocation>
        <location evidence="4">Plastid</location>
        <location evidence="4">Chloroplast</location>
    </subcellularLocation>
</comment>
<proteinExistence type="inferred from homology"/>
<reference evidence="6" key="1">
    <citation type="journal article" date="2006" name="BMC Biol.">
        <title>The complete chloroplast DNA sequence of the green alga Oltmannsiellopsis viridis reveals a distinctive quadripartite architecture in the chloroplast genome of early diverging ulvophytes.</title>
        <authorList>
            <person name="Pombert J.F."/>
            <person name="Lemieux C."/>
            <person name="Turmel M."/>
        </authorList>
    </citation>
    <scope>NUCLEOTIDE SEQUENCE</scope>
</reference>
<keyword evidence="3 4" id="KW-0687">Ribonucleoprotein</keyword>
<evidence type="ECO:0000256" key="1">
    <source>
        <dbReference type="ARBA" id="ARBA00006471"/>
    </source>
</evidence>
<dbReference type="GO" id="GO:0003735">
    <property type="term" value="F:structural constituent of ribosome"/>
    <property type="evidence" value="ECO:0007669"/>
    <property type="project" value="InterPro"/>
</dbReference>
<accession>C0JWQ6</accession>
<reference evidence="6" key="2">
    <citation type="journal article" date="2009" name="Mol. Biol. Evol.">
        <title>The chloroplast genomes of the green algae Pyramimonas, Monomastix, and Pycnococcus shed new light on the evolutionary history of prasinophytes and the origin of the secondary chloroplasts of euglenids.</title>
        <authorList>
            <person name="Turmel M."/>
            <person name="Gagnon M.C."/>
            <person name="O'Kelly C.J."/>
            <person name="Otis C."/>
            <person name="Lemieux C."/>
        </authorList>
    </citation>
    <scope>NUCLEOTIDE SEQUENCE</scope>
</reference>
<evidence type="ECO:0000313" key="6">
    <source>
        <dbReference type="EMBL" id="ACK36912.1"/>
    </source>
</evidence>
<dbReference type="GO" id="GO:0019843">
    <property type="term" value="F:rRNA binding"/>
    <property type="evidence" value="ECO:0007669"/>
    <property type="project" value="UniProtKB-UniRule"/>
</dbReference>
<evidence type="ECO:0000256" key="2">
    <source>
        <dbReference type="ARBA" id="ARBA00022980"/>
    </source>
</evidence>
<dbReference type="NCBIfam" id="NF001109">
    <property type="entry name" value="PRK00136.1"/>
    <property type="match status" value="1"/>
</dbReference>
<dbReference type="HAMAP" id="MF_01302_B">
    <property type="entry name" value="Ribosomal_uS8_B"/>
    <property type="match status" value="1"/>
</dbReference>
<comment type="function">
    <text evidence="4">One of the primary rRNA binding proteins, it binds directly to 16S rRNA central domain where it helps coordinate assembly of the platform of the 30S subunit.</text>
</comment>
<dbReference type="EMBL" id="FJ493497">
    <property type="protein sequence ID" value="ACK36912.1"/>
    <property type="molecule type" value="Genomic_DNA"/>
</dbReference>
<dbReference type="PROSITE" id="PS00053">
    <property type="entry name" value="RIBOSOMAL_S8"/>
    <property type="match status" value="1"/>
</dbReference>
<dbReference type="Gene3D" id="3.30.1370.30">
    <property type="match status" value="1"/>
</dbReference>
<dbReference type="GO" id="GO:0009507">
    <property type="term" value="C:chloroplast"/>
    <property type="evidence" value="ECO:0007669"/>
    <property type="project" value="UniProtKB-SubCell"/>
</dbReference>